<keyword evidence="7 12" id="KW-0256">Endoplasmic reticulum</keyword>
<evidence type="ECO:0000256" key="8">
    <source>
        <dbReference type="ARBA" id="ARBA00022989"/>
    </source>
</evidence>
<comment type="catalytic activity">
    <reaction evidence="11">
        <text>an alpha-D-Man-(1-&gt;2)-alpha-D-Man-(1-&gt;2)-alpha-D-Man-(1-&gt;3)-[alpha-D-Man-(1-&gt;2)-alpha-D-Man-(1-&gt;3)-alpha-D-Man-(1-&gt;6)]-beta-D-Man-(1-&gt;4)-beta-D-GlcNAc-(1-&gt;4)-alpha-D-GlcNAc-diphospho-di-trans,poly-cis-dolichol + a di-trans,poly-cis-dolichyl beta-D-mannosyl phosphate = an alpha-D-Man-(1-&gt;2)-alpha-D-Man-(1-&gt;2)-alpha-D-Man-(1-&gt;3)-[alpha-D-Man-(1-&gt;2)-alpha-D-Man-(1-&gt;3)-[alpha-D-Man-(1-&gt;6)]-alpha-D-Man-(1-&gt;6)]-beta-D-Man-(1-&gt;4)-beta-D-GlcNAc-(1-&gt;4)-alpha-D-GlcNAc-diphospho-di-trans,poly-cis-dolichol + a di-trans,poly-cis-dolichyl phosphate + H(+)</text>
        <dbReference type="Rhea" id="RHEA:29535"/>
        <dbReference type="Rhea" id="RHEA-COMP:19498"/>
        <dbReference type="Rhea" id="RHEA-COMP:19501"/>
        <dbReference type="Rhea" id="RHEA-COMP:19518"/>
        <dbReference type="Rhea" id="RHEA-COMP:19519"/>
        <dbReference type="ChEBI" id="CHEBI:15378"/>
        <dbReference type="ChEBI" id="CHEBI:57683"/>
        <dbReference type="ChEBI" id="CHEBI:58211"/>
        <dbReference type="ChEBI" id="CHEBI:132517"/>
        <dbReference type="ChEBI" id="CHEBI:132519"/>
        <dbReference type="EC" id="2.4.1.260"/>
    </reaction>
    <physiologicalReaction direction="left-to-right" evidence="11">
        <dbReference type="Rhea" id="RHEA:29536"/>
    </physiologicalReaction>
</comment>
<evidence type="ECO:0000313" key="14">
    <source>
        <dbReference type="EMBL" id="KAL0962777.1"/>
    </source>
</evidence>
<feature type="transmembrane region" description="Helical" evidence="12">
    <location>
        <begin position="101"/>
        <end position="119"/>
    </location>
</feature>
<keyword evidence="15" id="KW-1185">Reference proteome</keyword>
<protein>
    <recommendedName>
        <fullName evidence="12">Mannosyltransferase</fullName>
        <ecNumber evidence="12">2.4.1.-</ecNumber>
    </recommendedName>
</protein>
<evidence type="ECO:0000256" key="7">
    <source>
        <dbReference type="ARBA" id="ARBA00022824"/>
    </source>
</evidence>
<dbReference type="EMBL" id="JAGEUA010000011">
    <property type="protein sequence ID" value="KAL0962777.1"/>
    <property type="molecule type" value="Genomic_DNA"/>
</dbReference>
<evidence type="ECO:0000256" key="1">
    <source>
        <dbReference type="ARBA" id="ARBA00004477"/>
    </source>
</evidence>
<comment type="caution">
    <text evidence="14">The sequence shown here is derived from an EMBL/GenBank/DDBJ whole genome shotgun (WGS) entry which is preliminary data.</text>
</comment>
<evidence type="ECO:0000256" key="3">
    <source>
        <dbReference type="ARBA" id="ARBA00007063"/>
    </source>
</evidence>
<gene>
    <name evidence="14" type="ORF">UPYG_G00345260</name>
</gene>
<comment type="similarity">
    <text evidence="3 12">Belongs to the glycosyltransferase 22 family.</text>
</comment>
<feature type="transmembrane region" description="Helical" evidence="12">
    <location>
        <begin position="286"/>
        <end position="302"/>
    </location>
</feature>
<evidence type="ECO:0000256" key="4">
    <source>
        <dbReference type="ARBA" id="ARBA00022676"/>
    </source>
</evidence>
<name>A0ABD0VXR6_UMBPY</name>
<feature type="transmembrane region" description="Helical" evidence="12">
    <location>
        <begin position="308"/>
        <end position="328"/>
    </location>
</feature>
<proteinExistence type="inferred from homology"/>
<feature type="transmembrane region" description="Helical" evidence="12">
    <location>
        <begin position="72"/>
        <end position="92"/>
    </location>
</feature>
<comment type="subcellular location">
    <subcellularLocation>
        <location evidence="1 12">Endoplasmic reticulum membrane</location>
        <topology evidence="1 12">Multi-pass membrane protein</topology>
    </subcellularLocation>
</comment>
<keyword evidence="5" id="KW-0808">Transferase</keyword>
<feature type="transmembrane region" description="Helical" evidence="12">
    <location>
        <begin position="125"/>
        <end position="144"/>
    </location>
</feature>
<dbReference type="Pfam" id="PF03901">
    <property type="entry name" value="Glyco_transf_22"/>
    <property type="match status" value="1"/>
</dbReference>
<evidence type="ECO:0000256" key="2">
    <source>
        <dbReference type="ARBA" id="ARBA00004922"/>
    </source>
</evidence>
<dbReference type="GO" id="GO:0052917">
    <property type="term" value="F:dol-P-Man:Man(7)GlcNAc(2)-PP-Dol alpha-1,6-mannosyltransferase activity"/>
    <property type="evidence" value="ECO:0007669"/>
    <property type="project" value="UniProtKB-EC"/>
</dbReference>
<feature type="transmembrane region" description="Helical" evidence="12">
    <location>
        <begin position="213"/>
        <end position="236"/>
    </location>
</feature>
<dbReference type="PANTHER" id="PTHR22760">
    <property type="entry name" value="GLYCOSYLTRANSFERASE"/>
    <property type="match status" value="1"/>
</dbReference>
<keyword evidence="9 12" id="KW-0472">Membrane</keyword>
<evidence type="ECO:0000256" key="10">
    <source>
        <dbReference type="ARBA" id="ARBA00044721"/>
    </source>
</evidence>
<keyword evidence="4 12" id="KW-0328">Glycosyltransferase</keyword>
<evidence type="ECO:0000256" key="12">
    <source>
        <dbReference type="RuleBase" id="RU363075"/>
    </source>
</evidence>
<evidence type="ECO:0000256" key="5">
    <source>
        <dbReference type="ARBA" id="ARBA00022679"/>
    </source>
</evidence>
<keyword evidence="6 12" id="KW-0812">Transmembrane</keyword>
<dbReference type="PANTHER" id="PTHR22760:SF1">
    <property type="entry name" value="DOL-P-MAN:MAN(7)GLCNAC(2)-PP-DOL ALPHA-1,6-MANNOSYLTRANSFERASE"/>
    <property type="match status" value="1"/>
</dbReference>
<feature type="transmembrane region" description="Helical" evidence="12">
    <location>
        <begin position="256"/>
        <end position="279"/>
    </location>
</feature>
<dbReference type="GO" id="GO:0005789">
    <property type="term" value="C:endoplasmic reticulum membrane"/>
    <property type="evidence" value="ECO:0007669"/>
    <property type="project" value="UniProtKB-SubCell"/>
</dbReference>
<keyword evidence="13" id="KW-0732">Signal</keyword>
<evidence type="ECO:0000256" key="13">
    <source>
        <dbReference type="SAM" id="SignalP"/>
    </source>
</evidence>
<sequence>MYIHAMAEKKAESGKPMLVLLISVAILHLSICPFTKVEESFNLQAVHDILYHRLDFEKYDHHEFPGVVPRTFLGALFLSIICSPMVCLLSLLEASKFCTQLIVRGCLGACVIGALWSLQKEVRRQFGSTVAGLFCLTCASQFHLMFYSTRTLPNVFALPIVLLAFTAWMGQRYRSFICLSALVIIVFRTELCLYMGLLLLMSVLSRRLEILQLLYYAMPAGVLSLALTVSIDSFFWNKLLWPEGQVLWYNTILNKSSNWGISFTVINTGCTILFVPLGLLDRRSHTLLLPTVGFVLLYSFLPHKELRFIIYTIPVFNIVAARGCSFILNNYHKSWMYKLGSLIMVCQLVMNAAYSSISLYVSYHNYPGGRGMQELHELVPSTSDVSVHIDVFAAQTGVSRFLELRGNWRYDKSENVGPGHPDMYQYTHVLMEANETQMALLKDSYKPLAFIPGYSNMVLNAFHFPFLSINLQNKVVLLERLSPNIQVE</sequence>
<comment type="pathway">
    <text evidence="2">Protein modification; protein glycosylation.</text>
</comment>
<dbReference type="EC" id="2.4.1.-" evidence="12"/>
<keyword evidence="8 12" id="KW-1133">Transmembrane helix</keyword>
<dbReference type="AlphaFoldDB" id="A0ABD0VXR6"/>
<evidence type="ECO:0000256" key="9">
    <source>
        <dbReference type="ARBA" id="ARBA00023136"/>
    </source>
</evidence>
<organism evidence="14 15">
    <name type="scientific">Umbra pygmaea</name>
    <name type="common">Eastern mudminnow</name>
    <dbReference type="NCBI Taxonomy" id="75934"/>
    <lineage>
        <taxon>Eukaryota</taxon>
        <taxon>Metazoa</taxon>
        <taxon>Chordata</taxon>
        <taxon>Craniata</taxon>
        <taxon>Vertebrata</taxon>
        <taxon>Euteleostomi</taxon>
        <taxon>Actinopterygii</taxon>
        <taxon>Neopterygii</taxon>
        <taxon>Teleostei</taxon>
        <taxon>Protacanthopterygii</taxon>
        <taxon>Esociformes</taxon>
        <taxon>Umbridae</taxon>
        <taxon>Umbra</taxon>
    </lineage>
</organism>
<feature type="transmembrane region" description="Helical" evidence="12">
    <location>
        <begin position="340"/>
        <end position="363"/>
    </location>
</feature>
<evidence type="ECO:0000313" key="15">
    <source>
        <dbReference type="Proteomes" id="UP001557470"/>
    </source>
</evidence>
<dbReference type="InterPro" id="IPR005599">
    <property type="entry name" value="GPI_mannosylTrfase"/>
</dbReference>
<accession>A0ABD0VXR6</accession>
<evidence type="ECO:0000256" key="11">
    <source>
        <dbReference type="ARBA" id="ARBA00048899"/>
    </source>
</evidence>
<feature type="signal peptide" evidence="13">
    <location>
        <begin position="1"/>
        <end position="32"/>
    </location>
</feature>
<feature type="chain" id="PRO_5044850851" description="Mannosyltransferase" evidence="13">
    <location>
        <begin position="33"/>
        <end position="488"/>
    </location>
</feature>
<feature type="transmembrane region" description="Helical" evidence="12">
    <location>
        <begin position="176"/>
        <end position="201"/>
    </location>
</feature>
<evidence type="ECO:0000256" key="6">
    <source>
        <dbReference type="ARBA" id="ARBA00022692"/>
    </source>
</evidence>
<feature type="transmembrane region" description="Helical" evidence="12">
    <location>
        <begin position="151"/>
        <end position="170"/>
    </location>
</feature>
<comment type="function">
    <text evidence="10">Mannosyltransferase that operates in the biosynthetic pathway of dolichol-linked oligosaccharides, the glycan precursors employed in protein asparagine (N)-glycosylation. The assembly of dolichol-linked oligosaccharides begins on the cytosolic side of the endoplasmic reticulum membrane and finishes in its lumen. The sequential addition of sugars to dolichol pyrophosphate produces dolichol-linked oligosaccharides containing fourteen sugars, including two GlcNAcs, nine mannoses and three glucoses. Once assembled, the oligosaccharide is transferred from the lipid to nascent proteins by oligosaccharyltransferases. In the lumen of the endoplasmic reticulum, adds the eighth mannose residue in an alpha-1,6 linkage onto Man(7)GlcNAc(2)-PP-dolichol to produce Man(8)GlcNAc(2)-PP-dolichol.</text>
</comment>
<reference evidence="14 15" key="1">
    <citation type="submission" date="2024-06" db="EMBL/GenBank/DDBJ databases">
        <authorList>
            <person name="Pan Q."/>
            <person name="Wen M."/>
            <person name="Jouanno E."/>
            <person name="Zahm M."/>
            <person name="Klopp C."/>
            <person name="Cabau C."/>
            <person name="Louis A."/>
            <person name="Berthelot C."/>
            <person name="Parey E."/>
            <person name="Roest Crollius H."/>
            <person name="Montfort J."/>
            <person name="Robinson-Rechavi M."/>
            <person name="Bouchez O."/>
            <person name="Lampietro C."/>
            <person name="Lopez Roques C."/>
            <person name="Donnadieu C."/>
            <person name="Postlethwait J."/>
            <person name="Bobe J."/>
            <person name="Verreycken H."/>
            <person name="Guiguen Y."/>
        </authorList>
    </citation>
    <scope>NUCLEOTIDE SEQUENCE [LARGE SCALE GENOMIC DNA]</scope>
    <source>
        <strain evidence="14">Up_M1</strain>
        <tissue evidence="14">Testis</tissue>
    </source>
</reference>
<dbReference type="Proteomes" id="UP001557470">
    <property type="component" value="Unassembled WGS sequence"/>
</dbReference>